<dbReference type="InterPro" id="IPR029058">
    <property type="entry name" value="AB_hydrolase_fold"/>
</dbReference>
<dbReference type="InterPro" id="IPR050261">
    <property type="entry name" value="FrsA_esterase"/>
</dbReference>
<keyword evidence="3" id="KW-1185">Reference proteome</keyword>
<dbReference type="AlphaFoldDB" id="A0A3P4B7E9"/>
<proteinExistence type="predicted"/>
<dbReference type="GO" id="GO:0016787">
    <property type="term" value="F:hydrolase activity"/>
    <property type="evidence" value="ECO:0007669"/>
    <property type="project" value="UniProtKB-KW"/>
</dbReference>
<dbReference type="Proteomes" id="UP000277294">
    <property type="component" value="Unassembled WGS sequence"/>
</dbReference>
<dbReference type="EC" id="3.7.1.19" evidence="2"/>
<sequence length="406" mass="45050">MGARRFHEQKWLIDSVIATVGLDWDQLRMAVTVAPTGFEGMGDWNVMAKTVHRYDEITPCFIDGAERREVRARQALARRDLVTARESFLVASLYFGLAQWPIDSVSPLNIELGRRKVDCYAQFAALANRRIERVEIPMGDHTLPGWLHLPPGVEGPCPVVIMLPGMDTLKEQLAWAYGDKILERGMAALAIDGPGQYEARLSGLTVTADNFGDAGKACVAWIDRRPDLDSDRIGVFGRSFGSYAGTVMGNAIADRVRGVAVGLPCHEPGFFTIFEEASPTFKNRFMFMAGYEDEAQFDAFIRGFDLRAKVGSLTCPYLVVGGDLDELSPIKHTYELARHVPGPVELVIYQNERHAPGRAPSAQLGPHWYSMMADWLAARVRDGSPQADSRFLYVKSSGETEERPLP</sequence>
<dbReference type="Gene3D" id="3.40.50.1820">
    <property type="entry name" value="alpha/beta hydrolase"/>
    <property type="match status" value="1"/>
</dbReference>
<dbReference type="InterPro" id="IPR010520">
    <property type="entry name" value="FrsA-like"/>
</dbReference>
<dbReference type="RefSeq" id="WP_124080548.1">
    <property type="nucleotide sequence ID" value="NZ_UWPJ01000024.1"/>
</dbReference>
<dbReference type="EMBL" id="UWPJ01000024">
    <property type="protein sequence ID" value="VCU71085.1"/>
    <property type="molecule type" value="Genomic_DNA"/>
</dbReference>
<organism evidence="2 3">
    <name type="scientific">Pigmentiphaga humi</name>
    <dbReference type="NCBI Taxonomy" id="2478468"/>
    <lineage>
        <taxon>Bacteria</taxon>
        <taxon>Pseudomonadati</taxon>
        <taxon>Pseudomonadota</taxon>
        <taxon>Betaproteobacteria</taxon>
        <taxon>Burkholderiales</taxon>
        <taxon>Alcaligenaceae</taxon>
        <taxon>Pigmentiphaga</taxon>
    </lineage>
</organism>
<name>A0A3P4B7E9_9BURK</name>
<reference evidence="2 3" key="1">
    <citation type="submission" date="2018-10" db="EMBL/GenBank/DDBJ databases">
        <authorList>
            <person name="Criscuolo A."/>
        </authorList>
    </citation>
    <scope>NUCLEOTIDE SEQUENCE [LARGE SCALE GENOMIC DNA]</scope>
    <source>
        <strain evidence="2">DnA1</strain>
    </source>
</reference>
<protein>
    <submittedName>
        <fullName evidence="2">2,6-dihydropseudooxynicotine hydrolase</fullName>
        <ecNumber evidence="2">3.7.1.19</ecNumber>
    </submittedName>
</protein>
<dbReference type="SUPFAM" id="SSF53474">
    <property type="entry name" value="alpha/beta-Hydrolases"/>
    <property type="match status" value="1"/>
</dbReference>
<evidence type="ECO:0000256" key="1">
    <source>
        <dbReference type="ARBA" id="ARBA00022801"/>
    </source>
</evidence>
<accession>A0A3P4B7E9</accession>
<evidence type="ECO:0000313" key="3">
    <source>
        <dbReference type="Proteomes" id="UP000277294"/>
    </source>
</evidence>
<gene>
    <name evidence="2" type="ORF">PIGHUM_03165</name>
</gene>
<dbReference type="OrthoDB" id="9812921at2"/>
<dbReference type="Pfam" id="PF06500">
    <property type="entry name" value="FrsA-like"/>
    <property type="match status" value="1"/>
</dbReference>
<keyword evidence="1 2" id="KW-0378">Hydrolase</keyword>
<dbReference type="PANTHER" id="PTHR22946:SF12">
    <property type="entry name" value="CONIDIAL PIGMENT BIOSYNTHESIS PROTEIN AYG1 (AFU_ORTHOLOGUE AFUA_2G17550)"/>
    <property type="match status" value="1"/>
</dbReference>
<dbReference type="PANTHER" id="PTHR22946">
    <property type="entry name" value="DIENELACTONE HYDROLASE DOMAIN-CONTAINING PROTEIN-RELATED"/>
    <property type="match status" value="1"/>
</dbReference>
<evidence type="ECO:0000313" key="2">
    <source>
        <dbReference type="EMBL" id="VCU71085.1"/>
    </source>
</evidence>